<keyword evidence="3" id="KW-0067">ATP-binding</keyword>
<dbReference type="PROSITE" id="PS50045">
    <property type="entry name" value="SIGMA54_INTERACT_4"/>
    <property type="match status" value="1"/>
</dbReference>
<organism evidence="10">
    <name type="scientific">uncultured delta proteobacterium</name>
    <dbReference type="NCBI Taxonomy" id="34034"/>
    <lineage>
        <taxon>Bacteria</taxon>
        <taxon>Deltaproteobacteria</taxon>
        <taxon>environmental samples</taxon>
    </lineage>
</organism>
<dbReference type="GO" id="GO:0043565">
    <property type="term" value="F:sequence-specific DNA binding"/>
    <property type="evidence" value="ECO:0007669"/>
    <property type="project" value="InterPro"/>
</dbReference>
<reference evidence="10" key="1">
    <citation type="submission" date="2016-04" db="EMBL/GenBank/DDBJ databases">
        <authorList>
            <person name="Evans L.H."/>
            <person name="Alamgir A."/>
            <person name="Owens N."/>
            <person name="Weber N.D."/>
            <person name="Virtaneva K."/>
            <person name="Barbian K."/>
            <person name="Babar A."/>
            <person name="Rosenke K."/>
        </authorList>
    </citation>
    <scope>NUCLEOTIDE SEQUENCE</scope>
    <source>
        <strain evidence="10">86</strain>
    </source>
</reference>
<dbReference type="PANTHER" id="PTHR32071:SF57">
    <property type="entry name" value="C4-DICARBOXYLATE TRANSPORT TRANSCRIPTIONAL REGULATORY PROTEIN DCTD"/>
    <property type="match status" value="1"/>
</dbReference>
<dbReference type="InterPro" id="IPR003593">
    <property type="entry name" value="AAA+_ATPase"/>
</dbReference>
<evidence type="ECO:0000256" key="5">
    <source>
        <dbReference type="ARBA" id="ARBA00023125"/>
    </source>
</evidence>
<dbReference type="GO" id="GO:0000160">
    <property type="term" value="P:phosphorelay signal transduction system"/>
    <property type="evidence" value="ECO:0007669"/>
    <property type="project" value="InterPro"/>
</dbReference>
<dbReference type="SUPFAM" id="SSF52172">
    <property type="entry name" value="CheY-like"/>
    <property type="match status" value="1"/>
</dbReference>
<dbReference type="Pfam" id="PF00158">
    <property type="entry name" value="Sigma54_activat"/>
    <property type="match status" value="1"/>
</dbReference>
<keyword evidence="6" id="KW-0804">Transcription</keyword>
<dbReference type="InterPro" id="IPR002197">
    <property type="entry name" value="HTH_Fis"/>
</dbReference>
<name>A0A212JN28_9DELT</name>
<dbReference type="Gene3D" id="3.40.50.2300">
    <property type="match status" value="1"/>
</dbReference>
<evidence type="ECO:0000256" key="3">
    <source>
        <dbReference type="ARBA" id="ARBA00022840"/>
    </source>
</evidence>
<dbReference type="FunFam" id="3.40.50.300:FF:000006">
    <property type="entry name" value="DNA-binding transcriptional regulator NtrC"/>
    <property type="match status" value="1"/>
</dbReference>
<evidence type="ECO:0000256" key="2">
    <source>
        <dbReference type="ARBA" id="ARBA00022741"/>
    </source>
</evidence>
<dbReference type="PROSITE" id="PS00688">
    <property type="entry name" value="SIGMA54_INTERACT_3"/>
    <property type="match status" value="1"/>
</dbReference>
<feature type="domain" description="Sigma-54 factor interaction" evidence="8">
    <location>
        <begin position="146"/>
        <end position="375"/>
    </location>
</feature>
<feature type="modified residue" description="4-aspartylphosphate" evidence="7">
    <location>
        <position position="55"/>
    </location>
</feature>
<dbReference type="InterPro" id="IPR025943">
    <property type="entry name" value="Sigma_54_int_dom_ATP-bd_2"/>
</dbReference>
<dbReference type="SMART" id="SM00382">
    <property type="entry name" value="AAA"/>
    <property type="match status" value="1"/>
</dbReference>
<dbReference type="Gene3D" id="1.10.8.60">
    <property type="match status" value="1"/>
</dbReference>
<dbReference type="PANTHER" id="PTHR32071">
    <property type="entry name" value="TRANSCRIPTIONAL REGULATORY PROTEIN"/>
    <property type="match status" value="1"/>
</dbReference>
<dbReference type="CDD" id="cd00009">
    <property type="entry name" value="AAA"/>
    <property type="match status" value="1"/>
</dbReference>
<dbReference type="PROSITE" id="PS50110">
    <property type="entry name" value="RESPONSE_REGULATORY"/>
    <property type="match status" value="1"/>
</dbReference>
<sequence length="458" mass="50818">MTVQSLVYVVDDDSSLRLSVRQCLELMDFTVHDFDQAENVLEKTTPLFEGVILSDVRMPGMDGLTLLRRVRDIDKDLPVILITAHGDVATAVEAMQDGAYDFIEKPFDENTLVDVLRRALEKRRLVLDLRRVKTDLAAAQGLDSRFVGAHPGMREIKRRIMDIAPTAAAVLLCGETGTGKEVVARCLHDCSPRKDKPFVVVDCASIPLSIAESELFGYVKGAFTGADRDHMGKLEAADGGTLFLDEINSLPLEVQGKLLRALQEKAVTPVGAHVPKPVDFRVISSTNEDLRRGIEEKRFREDLYYRLATIELNLPPLRQHKEDIPLLFGLFLEHAAATYGREVLRPDNAVIARLMAHAWPGNVRELRNMADRYLFSGASALDALAPSGTAAAQASAGKGGSLTDHVNHFERQFILDAMRRHKGDMRAVMEDLGLPRRTLNEKMTKLGISRSSVMQDLE</sequence>
<dbReference type="InterPro" id="IPR001789">
    <property type="entry name" value="Sig_transdc_resp-reg_receiver"/>
</dbReference>
<keyword evidence="1 7" id="KW-0597">Phosphoprotein</keyword>
<dbReference type="InterPro" id="IPR058031">
    <property type="entry name" value="AAA_lid_NorR"/>
</dbReference>
<dbReference type="InterPro" id="IPR025944">
    <property type="entry name" value="Sigma_54_int_dom_CS"/>
</dbReference>
<dbReference type="PROSITE" id="PS00676">
    <property type="entry name" value="SIGMA54_INTERACT_2"/>
    <property type="match status" value="1"/>
</dbReference>
<dbReference type="Pfam" id="PF00072">
    <property type="entry name" value="Response_reg"/>
    <property type="match status" value="1"/>
</dbReference>
<dbReference type="InterPro" id="IPR011006">
    <property type="entry name" value="CheY-like_superfamily"/>
</dbReference>
<dbReference type="PROSITE" id="PS00675">
    <property type="entry name" value="SIGMA54_INTERACT_1"/>
    <property type="match status" value="1"/>
</dbReference>
<evidence type="ECO:0000256" key="6">
    <source>
        <dbReference type="ARBA" id="ARBA00023163"/>
    </source>
</evidence>
<feature type="domain" description="Response regulatory" evidence="9">
    <location>
        <begin position="6"/>
        <end position="120"/>
    </location>
</feature>
<proteinExistence type="predicted"/>
<keyword evidence="2" id="KW-0547">Nucleotide-binding</keyword>
<gene>
    <name evidence="10" type="primary">dctD</name>
    <name evidence="10" type="ORF">KL86DPRO_11853</name>
</gene>
<dbReference type="InterPro" id="IPR027417">
    <property type="entry name" value="P-loop_NTPase"/>
</dbReference>
<evidence type="ECO:0000256" key="7">
    <source>
        <dbReference type="PROSITE-ProRule" id="PRU00169"/>
    </source>
</evidence>
<keyword evidence="5" id="KW-0238">DNA-binding</keyword>
<dbReference type="Pfam" id="PF25601">
    <property type="entry name" value="AAA_lid_14"/>
    <property type="match status" value="1"/>
</dbReference>
<accession>A0A212JN28</accession>
<dbReference type="SUPFAM" id="SSF46689">
    <property type="entry name" value="Homeodomain-like"/>
    <property type="match status" value="1"/>
</dbReference>
<dbReference type="Pfam" id="PF02954">
    <property type="entry name" value="HTH_8"/>
    <property type="match status" value="1"/>
</dbReference>
<evidence type="ECO:0000313" key="10">
    <source>
        <dbReference type="EMBL" id="SBW00846.1"/>
    </source>
</evidence>
<dbReference type="Gene3D" id="3.40.50.300">
    <property type="entry name" value="P-loop containing nucleotide triphosphate hydrolases"/>
    <property type="match status" value="1"/>
</dbReference>
<evidence type="ECO:0000259" key="8">
    <source>
        <dbReference type="PROSITE" id="PS50045"/>
    </source>
</evidence>
<dbReference type="SUPFAM" id="SSF52540">
    <property type="entry name" value="P-loop containing nucleoside triphosphate hydrolases"/>
    <property type="match status" value="1"/>
</dbReference>
<dbReference type="EMBL" id="FLUQ01000001">
    <property type="protein sequence ID" value="SBW00846.1"/>
    <property type="molecule type" value="Genomic_DNA"/>
</dbReference>
<dbReference type="SMART" id="SM00448">
    <property type="entry name" value="REC"/>
    <property type="match status" value="1"/>
</dbReference>
<keyword evidence="4" id="KW-0805">Transcription regulation</keyword>
<dbReference type="AlphaFoldDB" id="A0A212JN28"/>
<dbReference type="CDD" id="cd17549">
    <property type="entry name" value="REC_DctD-like"/>
    <property type="match status" value="1"/>
</dbReference>
<protein>
    <submittedName>
        <fullName evidence="10">C4-dicarboxylate transport transcriptional regulatory protein DctD</fullName>
    </submittedName>
</protein>
<dbReference type="InterPro" id="IPR025662">
    <property type="entry name" value="Sigma_54_int_dom_ATP-bd_1"/>
</dbReference>
<dbReference type="GO" id="GO:0006355">
    <property type="term" value="P:regulation of DNA-templated transcription"/>
    <property type="evidence" value="ECO:0007669"/>
    <property type="project" value="InterPro"/>
</dbReference>
<evidence type="ECO:0000259" key="9">
    <source>
        <dbReference type="PROSITE" id="PS50110"/>
    </source>
</evidence>
<dbReference type="InterPro" id="IPR009057">
    <property type="entry name" value="Homeodomain-like_sf"/>
</dbReference>
<dbReference type="InterPro" id="IPR002078">
    <property type="entry name" value="Sigma_54_int"/>
</dbReference>
<dbReference type="Gene3D" id="1.10.10.60">
    <property type="entry name" value="Homeodomain-like"/>
    <property type="match status" value="1"/>
</dbReference>
<dbReference type="GO" id="GO:0005524">
    <property type="term" value="F:ATP binding"/>
    <property type="evidence" value="ECO:0007669"/>
    <property type="project" value="UniProtKB-KW"/>
</dbReference>
<evidence type="ECO:0000256" key="4">
    <source>
        <dbReference type="ARBA" id="ARBA00023015"/>
    </source>
</evidence>
<evidence type="ECO:0000256" key="1">
    <source>
        <dbReference type="ARBA" id="ARBA00022553"/>
    </source>
</evidence>
<dbReference type="FunFam" id="3.40.50.2300:FF:000018">
    <property type="entry name" value="DNA-binding transcriptional regulator NtrC"/>
    <property type="match status" value="1"/>
</dbReference>